<gene>
    <name evidence="1" type="ORF">HKBW3S06_01407</name>
</gene>
<dbReference type="AlphaFoldDB" id="A0A6V8NS34"/>
<organism evidence="1 2">
    <name type="scientific">Candidatus Hakubella thermalkaliphila</name>
    <dbReference type="NCBI Taxonomy" id="2754717"/>
    <lineage>
        <taxon>Bacteria</taxon>
        <taxon>Bacillati</taxon>
        <taxon>Actinomycetota</taxon>
        <taxon>Actinomycetota incertae sedis</taxon>
        <taxon>Candidatus Hakubellales</taxon>
        <taxon>Candidatus Hakubellaceae</taxon>
        <taxon>Candidatus Hakubella</taxon>
    </lineage>
</organism>
<proteinExistence type="predicted"/>
<sequence length="27" mass="3072">FTYHVLRNRLLMILRGGVAFLGVQILA</sequence>
<dbReference type="EMBL" id="BLRV01000249">
    <property type="protein sequence ID" value="GFP22180.1"/>
    <property type="molecule type" value="Genomic_DNA"/>
</dbReference>
<reference evidence="1 2" key="1">
    <citation type="journal article" date="2020" name="Front. Microbiol.">
        <title>Single-cell genomics of novel Actinobacteria with the Wood-Ljungdahl pathway discovered in a serpentinizing system.</title>
        <authorList>
            <person name="Merino N."/>
            <person name="Kawai M."/>
            <person name="Boyd E.S."/>
            <person name="Colman D.R."/>
            <person name="McGlynn S.E."/>
            <person name="Nealson K.H."/>
            <person name="Kurokawa K."/>
            <person name="Hongoh Y."/>
        </authorList>
    </citation>
    <scope>NUCLEOTIDE SEQUENCE [LARGE SCALE GENOMIC DNA]</scope>
    <source>
        <strain evidence="1 2">S06</strain>
    </source>
</reference>
<evidence type="ECO:0000313" key="1">
    <source>
        <dbReference type="EMBL" id="GFP22180.1"/>
    </source>
</evidence>
<accession>A0A6V8NS34</accession>
<protein>
    <submittedName>
        <fullName evidence="1">Uncharacterized protein</fullName>
    </submittedName>
</protein>
<name>A0A6V8NS34_9ACTN</name>
<feature type="non-terminal residue" evidence="1">
    <location>
        <position position="1"/>
    </location>
</feature>
<dbReference type="Proteomes" id="UP000580051">
    <property type="component" value="Unassembled WGS sequence"/>
</dbReference>
<evidence type="ECO:0000313" key="2">
    <source>
        <dbReference type="Proteomes" id="UP000580051"/>
    </source>
</evidence>
<comment type="caution">
    <text evidence="1">The sequence shown here is derived from an EMBL/GenBank/DDBJ whole genome shotgun (WGS) entry which is preliminary data.</text>
</comment>